<accession>A0ABY7DLD1</accession>
<evidence type="ECO:0000256" key="1">
    <source>
        <dbReference type="SAM" id="Coils"/>
    </source>
</evidence>
<dbReference type="Proteomes" id="UP001164746">
    <property type="component" value="Chromosome 3"/>
</dbReference>
<organism evidence="3 4">
    <name type="scientific">Mya arenaria</name>
    <name type="common">Soft-shell clam</name>
    <dbReference type="NCBI Taxonomy" id="6604"/>
    <lineage>
        <taxon>Eukaryota</taxon>
        <taxon>Metazoa</taxon>
        <taxon>Spiralia</taxon>
        <taxon>Lophotrochozoa</taxon>
        <taxon>Mollusca</taxon>
        <taxon>Bivalvia</taxon>
        <taxon>Autobranchia</taxon>
        <taxon>Heteroconchia</taxon>
        <taxon>Euheterodonta</taxon>
        <taxon>Imparidentia</taxon>
        <taxon>Neoheterodontei</taxon>
        <taxon>Myida</taxon>
        <taxon>Myoidea</taxon>
        <taxon>Myidae</taxon>
        <taxon>Mya</taxon>
    </lineage>
</organism>
<protein>
    <submittedName>
        <fullName evidence="3">Uncharacterized protein</fullName>
    </submittedName>
</protein>
<evidence type="ECO:0000313" key="4">
    <source>
        <dbReference type="Proteomes" id="UP001164746"/>
    </source>
</evidence>
<dbReference type="EMBL" id="CP111014">
    <property type="protein sequence ID" value="WAQ98517.1"/>
    <property type="molecule type" value="Genomic_DNA"/>
</dbReference>
<feature type="coiled-coil region" evidence="1">
    <location>
        <begin position="118"/>
        <end position="238"/>
    </location>
</feature>
<keyword evidence="4" id="KW-1185">Reference proteome</keyword>
<proteinExistence type="predicted"/>
<sequence length="261" mass="31171">MQRSLETLKAEKEKEEEKKKKHKDEDNMYHTLQEEVREYELRCVFERGRVSVLEDKVTVIIDQNTVGFEVAPGSISEMKQELTRLRKLTENNTRTYTNYSKMLKDHDSKRLISFADEEERLQKEFGRLQAEMIDNERKYMRTDNHVQNHFNLRLAAEVDRLRKEHETLKAELTNIEIKLTSETKTLLIDRRMLEAEKDKLDKHLADKESELSKQNNELQLLKKNYNTSEDKCKEHEQTIARNNDKLEGMTRVAEKDIQNQW</sequence>
<evidence type="ECO:0000256" key="2">
    <source>
        <dbReference type="SAM" id="MobiDB-lite"/>
    </source>
</evidence>
<reference evidence="3" key="1">
    <citation type="submission" date="2022-11" db="EMBL/GenBank/DDBJ databases">
        <title>Centuries of genome instability and evolution in soft-shell clam transmissible cancer (bioRxiv).</title>
        <authorList>
            <person name="Hart S.F.M."/>
            <person name="Yonemitsu M.A."/>
            <person name="Giersch R.M."/>
            <person name="Beal B.F."/>
            <person name="Arriagada G."/>
            <person name="Davis B.W."/>
            <person name="Ostrander E.A."/>
            <person name="Goff S.P."/>
            <person name="Metzger M.J."/>
        </authorList>
    </citation>
    <scope>NUCLEOTIDE SEQUENCE</scope>
    <source>
        <strain evidence="3">MELC-2E11</strain>
        <tissue evidence="3">Siphon/mantle</tissue>
    </source>
</reference>
<keyword evidence="1" id="KW-0175">Coiled coil</keyword>
<gene>
    <name evidence="3" type="ORF">MAR_022890</name>
</gene>
<feature type="region of interest" description="Disordered" evidence="2">
    <location>
        <begin position="1"/>
        <end position="24"/>
    </location>
</feature>
<evidence type="ECO:0000313" key="3">
    <source>
        <dbReference type="EMBL" id="WAQ98517.1"/>
    </source>
</evidence>
<name>A0ABY7DLD1_MYAAR</name>